<evidence type="ECO:0000256" key="4">
    <source>
        <dbReference type="ARBA" id="ARBA00022989"/>
    </source>
</evidence>
<keyword evidence="2" id="KW-1003">Cell membrane</keyword>
<keyword evidence="3 7" id="KW-0812">Transmembrane</keyword>
<evidence type="ECO:0000256" key="7">
    <source>
        <dbReference type="SAM" id="Phobius"/>
    </source>
</evidence>
<accession>A0A345NMI8</accession>
<evidence type="ECO:0000256" key="5">
    <source>
        <dbReference type="ARBA" id="ARBA00023136"/>
    </source>
</evidence>
<feature type="transmembrane region" description="Helical" evidence="7">
    <location>
        <begin position="156"/>
        <end position="182"/>
    </location>
</feature>
<evidence type="ECO:0000313" key="10">
    <source>
        <dbReference type="Proteomes" id="UP000253790"/>
    </source>
</evidence>
<dbReference type="AlphaFoldDB" id="A0A345NMI8"/>
<protein>
    <submittedName>
        <fullName evidence="9">PspC domain-containing protein</fullName>
    </submittedName>
</protein>
<feature type="compositionally biased region" description="Pro residues" evidence="6">
    <location>
        <begin position="38"/>
        <end position="62"/>
    </location>
</feature>
<keyword evidence="10" id="KW-1185">Reference proteome</keyword>
<feature type="domain" description="Phage shock protein PspC N-terminal" evidence="8">
    <location>
        <begin position="129"/>
        <end position="184"/>
    </location>
</feature>
<feature type="transmembrane region" description="Helical" evidence="7">
    <location>
        <begin position="226"/>
        <end position="244"/>
    </location>
</feature>
<evidence type="ECO:0000256" key="6">
    <source>
        <dbReference type="SAM" id="MobiDB-lite"/>
    </source>
</evidence>
<dbReference type="KEGG" id="orn:DV701_08995"/>
<organism evidence="9 10">
    <name type="scientific">Ornithinimicrobium avium</name>
    <dbReference type="NCBI Taxonomy" id="2283195"/>
    <lineage>
        <taxon>Bacteria</taxon>
        <taxon>Bacillati</taxon>
        <taxon>Actinomycetota</taxon>
        <taxon>Actinomycetes</taxon>
        <taxon>Micrococcales</taxon>
        <taxon>Ornithinimicrobiaceae</taxon>
        <taxon>Ornithinimicrobium</taxon>
    </lineage>
</organism>
<dbReference type="InterPro" id="IPR052027">
    <property type="entry name" value="PspC"/>
</dbReference>
<dbReference type="Pfam" id="PF04024">
    <property type="entry name" value="PspC"/>
    <property type="match status" value="1"/>
</dbReference>
<comment type="subcellular location">
    <subcellularLocation>
        <location evidence="1">Cell membrane</location>
        <topology evidence="1">Single-pass membrane protein</topology>
    </subcellularLocation>
</comment>
<dbReference type="EMBL" id="CP031229">
    <property type="protein sequence ID" value="AXH96246.1"/>
    <property type="molecule type" value="Genomic_DNA"/>
</dbReference>
<dbReference type="PANTHER" id="PTHR33885">
    <property type="entry name" value="PHAGE SHOCK PROTEIN C"/>
    <property type="match status" value="1"/>
</dbReference>
<dbReference type="OrthoDB" id="7359894at2"/>
<feature type="compositionally biased region" description="Low complexity" evidence="6">
    <location>
        <begin position="82"/>
        <end position="92"/>
    </location>
</feature>
<proteinExistence type="predicted"/>
<feature type="region of interest" description="Disordered" evidence="6">
    <location>
        <begin position="1"/>
        <end position="120"/>
    </location>
</feature>
<sequence>MSMPTRTTAVRRKLWRGPSPARDAGVMSDDVPDHPDRPAPPPGRSSTPPPISSPAPPPPPRQQEPQDDVWGVRPPALGGPAQPGYGQQEHGQPGPGHPGPDQGQRDAPGTPPPGSSQLDRGLSALRASPLRRDSSAGMIGGVCAGIARQLGVSPALVRIVAVALALFFGSGVAAYLIAWALLPDDSGQTHVEQGVKGGNAGSIVLLVLAGISALGMISSLLDSLRWLVPVAVTAAIVGYVVYAARKKKGIDE</sequence>
<evidence type="ECO:0000256" key="2">
    <source>
        <dbReference type="ARBA" id="ARBA00022475"/>
    </source>
</evidence>
<feature type="transmembrane region" description="Helical" evidence="7">
    <location>
        <begin position="203"/>
        <end position="220"/>
    </location>
</feature>
<gene>
    <name evidence="9" type="ORF">DV701_08995</name>
</gene>
<dbReference type="PANTHER" id="PTHR33885:SF3">
    <property type="entry name" value="PHAGE SHOCK PROTEIN C"/>
    <property type="match status" value="1"/>
</dbReference>
<keyword evidence="5 7" id="KW-0472">Membrane</keyword>
<keyword evidence="4 7" id="KW-1133">Transmembrane helix</keyword>
<evidence type="ECO:0000259" key="8">
    <source>
        <dbReference type="Pfam" id="PF04024"/>
    </source>
</evidence>
<evidence type="ECO:0000313" key="9">
    <source>
        <dbReference type="EMBL" id="AXH96246.1"/>
    </source>
</evidence>
<evidence type="ECO:0000256" key="1">
    <source>
        <dbReference type="ARBA" id="ARBA00004162"/>
    </source>
</evidence>
<name>A0A345NMI8_9MICO</name>
<dbReference type="InterPro" id="IPR007168">
    <property type="entry name" value="Phageshock_PspC_N"/>
</dbReference>
<reference evidence="9 10" key="1">
    <citation type="submission" date="2018-07" db="EMBL/GenBank/DDBJ databases">
        <title>Complete genome sequencing of Ornithinimicrobium sp. AMA3305.</title>
        <authorList>
            <person name="Bae J.-W."/>
        </authorList>
    </citation>
    <scope>NUCLEOTIDE SEQUENCE [LARGE SCALE GENOMIC DNA]</scope>
    <source>
        <strain evidence="9 10">AMA3305</strain>
    </source>
</reference>
<dbReference type="GO" id="GO:0005886">
    <property type="term" value="C:plasma membrane"/>
    <property type="evidence" value="ECO:0007669"/>
    <property type="project" value="UniProtKB-SubCell"/>
</dbReference>
<evidence type="ECO:0000256" key="3">
    <source>
        <dbReference type="ARBA" id="ARBA00022692"/>
    </source>
</evidence>
<dbReference type="Proteomes" id="UP000253790">
    <property type="component" value="Chromosome"/>
</dbReference>